<evidence type="ECO:0000313" key="4">
    <source>
        <dbReference type="Proteomes" id="UP000708298"/>
    </source>
</evidence>
<keyword evidence="4" id="KW-1185">Reference proteome</keyword>
<dbReference type="NCBIfam" id="TIGR01552">
    <property type="entry name" value="phd_fam"/>
    <property type="match status" value="1"/>
</dbReference>
<organism evidence="3 4">
    <name type="scientific">Acidisoma silvae</name>
    <dbReference type="NCBI Taxonomy" id="2802396"/>
    <lineage>
        <taxon>Bacteria</taxon>
        <taxon>Pseudomonadati</taxon>
        <taxon>Pseudomonadota</taxon>
        <taxon>Alphaproteobacteria</taxon>
        <taxon>Acetobacterales</taxon>
        <taxon>Acidocellaceae</taxon>
        <taxon>Acidisoma</taxon>
    </lineage>
</organism>
<sequence>MREIQLRDAKAGLSAVVDAAVAGHPSVITRHGSPQAVVISFAEWQRLNRVPSFAQLLMAAPLEDGDIAERQPMPESALEF</sequence>
<evidence type="ECO:0000256" key="1">
    <source>
        <dbReference type="ARBA" id="ARBA00009981"/>
    </source>
</evidence>
<dbReference type="SUPFAM" id="SSF143120">
    <property type="entry name" value="YefM-like"/>
    <property type="match status" value="1"/>
</dbReference>
<name>A0A963YSH9_9PROT</name>
<evidence type="ECO:0000256" key="2">
    <source>
        <dbReference type="RuleBase" id="RU362080"/>
    </source>
</evidence>
<gene>
    <name evidence="3" type="ORF">ASILVAE211_13135</name>
</gene>
<accession>A0A963YSH9</accession>
<dbReference type="InterPro" id="IPR036165">
    <property type="entry name" value="YefM-like_sf"/>
</dbReference>
<reference evidence="3" key="2">
    <citation type="submission" date="2021-01" db="EMBL/GenBank/DDBJ databases">
        <authorList>
            <person name="Mieszkin S."/>
            <person name="Pouder E."/>
            <person name="Alain K."/>
        </authorList>
    </citation>
    <scope>NUCLEOTIDE SEQUENCE</scope>
    <source>
        <strain evidence="3">HW T2.11</strain>
    </source>
</reference>
<dbReference type="RefSeq" id="WP_227321789.1">
    <property type="nucleotide sequence ID" value="NZ_JAESVB010000005.1"/>
</dbReference>
<comment type="caution">
    <text evidence="3">The sequence shown here is derived from an EMBL/GenBank/DDBJ whole genome shotgun (WGS) entry which is preliminary data.</text>
</comment>
<reference evidence="3" key="1">
    <citation type="journal article" date="2021" name="Microorganisms">
        <title>Acidisoma silvae sp. nov. and Acidisomacellulosilytica sp. nov., Two Acidophilic Bacteria Isolated from Decaying Wood, Hydrolyzing Cellulose and Producing Poly-3-hydroxybutyrate.</title>
        <authorList>
            <person name="Mieszkin S."/>
            <person name="Pouder E."/>
            <person name="Uroz S."/>
            <person name="Simon-Colin C."/>
            <person name="Alain K."/>
        </authorList>
    </citation>
    <scope>NUCLEOTIDE SEQUENCE</scope>
    <source>
        <strain evidence="3">HW T2.11</strain>
    </source>
</reference>
<proteinExistence type="inferred from homology"/>
<protein>
    <recommendedName>
        <fullName evidence="2">Antitoxin</fullName>
    </recommendedName>
</protein>
<dbReference type="AlphaFoldDB" id="A0A963YSH9"/>
<comment type="similarity">
    <text evidence="1 2">Belongs to the phD/YefM antitoxin family.</text>
</comment>
<dbReference type="Proteomes" id="UP000708298">
    <property type="component" value="Unassembled WGS sequence"/>
</dbReference>
<dbReference type="EMBL" id="JAESVB010000005">
    <property type="protein sequence ID" value="MCB8876130.1"/>
    <property type="molecule type" value="Genomic_DNA"/>
</dbReference>
<evidence type="ECO:0000313" key="3">
    <source>
        <dbReference type="EMBL" id="MCB8876130.1"/>
    </source>
</evidence>
<dbReference type="Pfam" id="PF02604">
    <property type="entry name" value="PhdYeFM_antitox"/>
    <property type="match status" value="1"/>
</dbReference>
<dbReference type="InterPro" id="IPR006442">
    <property type="entry name" value="Antitoxin_Phd/YefM"/>
</dbReference>
<comment type="function">
    <text evidence="2">Antitoxin component of a type II toxin-antitoxin (TA) system.</text>
</comment>
<dbReference type="Gene3D" id="3.40.1620.10">
    <property type="entry name" value="YefM-like domain"/>
    <property type="match status" value="1"/>
</dbReference>